<feature type="compositionally biased region" description="Basic and acidic residues" evidence="1">
    <location>
        <begin position="79"/>
        <end position="91"/>
    </location>
</feature>
<comment type="caution">
    <text evidence="2">The sequence shown here is derived from an EMBL/GenBank/DDBJ whole genome shotgun (WGS) entry which is preliminary data.</text>
</comment>
<protein>
    <submittedName>
        <fullName evidence="2">Uncharacterized protein</fullName>
    </submittedName>
</protein>
<feature type="region of interest" description="Disordered" evidence="1">
    <location>
        <begin position="31"/>
        <end position="91"/>
    </location>
</feature>
<evidence type="ECO:0000313" key="2">
    <source>
        <dbReference type="EMBL" id="KAG6400953.1"/>
    </source>
</evidence>
<evidence type="ECO:0000256" key="1">
    <source>
        <dbReference type="SAM" id="MobiDB-lite"/>
    </source>
</evidence>
<keyword evidence="3" id="KW-1185">Reference proteome</keyword>
<gene>
    <name evidence="2" type="ORF">SASPL_137798</name>
</gene>
<dbReference type="Proteomes" id="UP000298416">
    <property type="component" value="Unassembled WGS sequence"/>
</dbReference>
<reference evidence="2" key="1">
    <citation type="submission" date="2018-01" db="EMBL/GenBank/DDBJ databases">
        <authorList>
            <person name="Mao J.F."/>
        </authorList>
    </citation>
    <scope>NUCLEOTIDE SEQUENCE</scope>
    <source>
        <strain evidence="2">Huo1</strain>
        <tissue evidence="2">Leaf</tissue>
    </source>
</reference>
<organism evidence="2">
    <name type="scientific">Salvia splendens</name>
    <name type="common">Scarlet sage</name>
    <dbReference type="NCBI Taxonomy" id="180675"/>
    <lineage>
        <taxon>Eukaryota</taxon>
        <taxon>Viridiplantae</taxon>
        <taxon>Streptophyta</taxon>
        <taxon>Embryophyta</taxon>
        <taxon>Tracheophyta</taxon>
        <taxon>Spermatophyta</taxon>
        <taxon>Magnoliopsida</taxon>
        <taxon>eudicotyledons</taxon>
        <taxon>Gunneridae</taxon>
        <taxon>Pentapetalae</taxon>
        <taxon>asterids</taxon>
        <taxon>lamiids</taxon>
        <taxon>Lamiales</taxon>
        <taxon>Lamiaceae</taxon>
        <taxon>Nepetoideae</taxon>
        <taxon>Mentheae</taxon>
        <taxon>Salviinae</taxon>
        <taxon>Salvia</taxon>
        <taxon>Salvia subgen. Calosphace</taxon>
        <taxon>core Calosphace</taxon>
    </lineage>
</organism>
<reference evidence="2" key="2">
    <citation type="submission" date="2020-08" db="EMBL/GenBank/DDBJ databases">
        <title>Plant Genome Project.</title>
        <authorList>
            <person name="Zhang R.-G."/>
        </authorList>
    </citation>
    <scope>NUCLEOTIDE SEQUENCE</scope>
    <source>
        <strain evidence="2">Huo1</strain>
        <tissue evidence="2">Leaf</tissue>
    </source>
</reference>
<name>A0A8X8WVM8_SALSN</name>
<dbReference type="AlphaFoldDB" id="A0A8X8WVM8"/>
<feature type="compositionally biased region" description="Basic and acidic residues" evidence="1">
    <location>
        <begin position="37"/>
        <end position="70"/>
    </location>
</feature>
<accession>A0A8X8WVM8</accession>
<sequence length="91" mass="10440">MILVISSCSCLGEVMEYMDLIDCNELWDPSSIFSPQEDQHPPEEESGSARRLELPAREQRTGDDLPRMAETKQGSHLRRGYEKHQAEALHR</sequence>
<proteinExistence type="predicted"/>
<evidence type="ECO:0000313" key="3">
    <source>
        <dbReference type="Proteomes" id="UP000298416"/>
    </source>
</evidence>
<dbReference type="EMBL" id="PNBA02000014">
    <property type="protein sequence ID" value="KAG6400953.1"/>
    <property type="molecule type" value="Genomic_DNA"/>
</dbReference>